<dbReference type="Proteomes" id="UP000307173">
    <property type="component" value="Unassembled WGS sequence"/>
</dbReference>
<dbReference type="EMBL" id="SELW01000533">
    <property type="protein sequence ID" value="TID23190.1"/>
    <property type="molecule type" value="Genomic_DNA"/>
</dbReference>
<protein>
    <submittedName>
        <fullName evidence="2">Uncharacterized protein</fullName>
    </submittedName>
</protein>
<keyword evidence="1" id="KW-0175">Coiled coil</keyword>
<evidence type="ECO:0000313" key="2">
    <source>
        <dbReference type="EMBL" id="TID23190.1"/>
    </source>
</evidence>
<accession>A0A4T0WZ91</accession>
<feature type="coiled-coil region" evidence="1">
    <location>
        <begin position="254"/>
        <end position="281"/>
    </location>
</feature>
<organism evidence="2 3">
    <name type="scientific">Pichia inconspicua</name>
    <dbReference type="NCBI Taxonomy" id="52247"/>
    <lineage>
        <taxon>Eukaryota</taxon>
        <taxon>Fungi</taxon>
        <taxon>Dikarya</taxon>
        <taxon>Ascomycota</taxon>
        <taxon>Saccharomycotina</taxon>
        <taxon>Pichiomycetes</taxon>
        <taxon>Pichiales</taxon>
        <taxon>Pichiaceae</taxon>
        <taxon>Pichia</taxon>
    </lineage>
</organism>
<proteinExistence type="predicted"/>
<comment type="caution">
    <text evidence="2">The sequence shown here is derived from an EMBL/GenBank/DDBJ whole genome shotgun (WGS) entry which is preliminary data.</text>
</comment>
<evidence type="ECO:0000313" key="3">
    <source>
        <dbReference type="Proteomes" id="UP000307173"/>
    </source>
</evidence>
<sequence>MLTLRSSHCINTKTLKVGASVTTISFTRALSSYKRLNRVPSSPRMRRPLQITLISGAVLAASYFVIANNSVHSDTAGNKASFSTIHGIEETQKINNQQFFPTSSASTNSLNSGGASRKRKGGFALMHIEQQFEALTCIMGEISDREALEDVHPIELTVQSLLDGPLETLNLNIKSLQESQTILFNILQSLEDYFMQAANNIKPGTYTANENSNQSTVYVNAGNESGSSISDDGVQVNYSDADGELDLKTYLSRLISLRKRIKHIEKILDRVECKLVEIENTVGIHS</sequence>
<dbReference type="OrthoDB" id="3989460at2759"/>
<keyword evidence="3" id="KW-1185">Reference proteome</keyword>
<dbReference type="AlphaFoldDB" id="A0A4T0WZ91"/>
<name>A0A4T0WZ91_9ASCO</name>
<gene>
    <name evidence="2" type="ORF">CANINC_003207</name>
</gene>
<reference evidence="2 3" key="1">
    <citation type="journal article" date="2019" name="Front. Genet.">
        <title>Whole-Genome Sequencing of the Opportunistic Yeast Pathogen Candida inconspicua Uncovers Its Hybrid Origin.</title>
        <authorList>
            <person name="Mixao V."/>
            <person name="Hansen A.P."/>
            <person name="Saus E."/>
            <person name="Boekhout T."/>
            <person name="Lass-Florl C."/>
            <person name="Gabaldon T."/>
        </authorList>
    </citation>
    <scope>NUCLEOTIDE SEQUENCE [LARGE SCALE GENOMIC DNA]</scope>
    <source>
        <strain evidence="2 3">CBS 180</strain>
    </source>
</reference>
<evidence type="ECO:0000256" key="1">
    <source>
        <dbReference type="SAM" id="Coils"/>
    </source>
</evidence>